<dbReference type="EMBL" id="ACOU01000007">
    <property type="protein sequence ID" value="EKX72454.1"/>
    <property type="molecule type" value="Genomic_DNA"/>
</dbReference>
<name>L1LB08_THEEQ</name>
<comment type="similarity">
    <text evidence="1">Belongs to the adenosylhomocysteinase family.</text>
</comment>
<dbReference type="SUPFAM" id="SSF52283">
    <property type="entry name" value="Formate/glycerate dehydrogenase catalytic domain-like"/>
    <property type="match status" value="1"/>
</dbReference>
<feature type="binding site" evidence="5">
    <location>
        <position position="298"/>
    </location>
    <ligand>
        <name>NAD(+)</name>
        <dbReference type="ChEBI" id="CHEBI:57540"/>
    </ligand>
</feature>
<dbReference type="Gene3D" id="3.40.50.1480">
    <property type="entry name" value="Adenosylhomocysteinase-like"/>
    <property type="match status" value="1"/>
</dbReference>
<feature type="domain" description="S-adenosyl-L-homocysteine hydrolase NAD binding" evidence="6">
    <location>
        <begin position="245"/>
        <end position="409"/>
    </location>
</feature>
<evidence type="ECO:0000256" key="4">
    <source>
        <dbReference type="PIRSR" id="PIRSR001109-1"/>
    </source>
</evidence>
<dbReference type="KEGG" id="beq:BEWA_049210"/>
<gene>
    <name evidence="7" type="ORF">BEWA_049210</name>
</gene>
<keyword evidence="3 5" id="KW-0520">NAD</keyword>
<feature type="binding site" evidence="4">
    <location>
        <position position="244"/>
    </location>
    <ligand>
        <name>substrate</name>
    </ligand>
</feature>
<feature type="binding site" evidence="4">
    <location>
        <position position="64"/>
    </location>
    <ligand>
        <name>substrate</name>
    </ligand>
</feature>
<dbReference type="GO" id="GO:0033353">
    <property type="term" value="P:S-adenosylmethionine cycle"/>
    <property type="evidence" value="ECO:0007669"/>
    <property type="project" value="TreeGrafter"/>
</dbReference>
<dbReference type="SMART" id="SM00997">
    <property type="entry name" value="AdoHcyase_NAD"/>
    <property type="match status" value="1"/>
</dbReference>
<dbReference type="GO" id="GO:0006730">
    <property type="term" value="P:one-carbon metabolic process"/>
    <property type="evidence" value="ECO:0007669"/>
    <property type="project" value="UniProtKB-KW"/>
</dbReference>
<dbReference type="GO" id="GO:0004013">
    <property type="term" value="F:adenosylhomocysteinase activity"/>
    <property type="evidence" value="ECO:0007669"/>
    <property type="project" value="TreeGrafter"/>
</dbReference>
<dbReference type="PIRSF" id="PIRSF001109">
    <property type="entry name" value="Ad_hcy_hydrolase"/>
    <property type="match status" value="1"/>
</dbReference>
<dbReference type="InterPro" id="IPR000043">
    <property type="entry name" value="Adenosylhomocysteinase-like"/>
</dbReference>
<dbReference type="RefSeq" id="XP_004831906.1">
    <property type="nucleotide sequence ID" value="XM_004831849.1"/>
</dbReference>
<comment type="cofactor">
    <cofactor evidence="5">
        <name>NAD(+)</name>
        <dbReference type="ChEBI" id="CHEBI:57540"/>
    </cofactor>
    <text evidence="5">Binds 1 NAD(+) per subunit.</text>
</comment>
<dbReference type="InterPro" id="IPR015878">
    <property type="entry name" value="Ado_hCys_hydrolase_NAD-bd"/>
</dbReference>
<feature type="binding site" evidence="5">
    <location>
        <position position="410"/>
    </location>
    <ligand>
        <name>NAD(+)</name>
        <dbReference type="ChEBI" id="CHEBI:57540"/>
    </ligand>
</feature>
<dbReference type="eggNOG" id="KOG1370">
    <property type="taxonomic scope" value="Eukaryota"/>
</dbReference>
<feature type="binding site" evidence="4">
    <location>
        <position position="210"/>
    </location>
    <ligand>
        <name>substrate</name>
    </ligand>
</feature>
<evidence type="ECO:0000256" key="3">
    <source>
        <dbReference type="ARBA" id="ARBA00023027"/>
    </source>
</evidence>
<dbReference type="CDD" id="cd00401">
    <property type="entry name" value="SAHH"/>
    <property type="match status" value="1"/>
</dbReference>
<sequence>MHELWNKLEPLSEGFYKGSDYGDSGQIVLDLCASECPGLVNLVKSFGDSKPFAGVRLSGCLHMTNETMTLIRAAVQLGAKVRWASSNPYSSNDMAVHAASKLMSSDVALFGFKGESMEEYFWCMYQSLVWPGFDGPLLLVDDGCCSYHMIHYGVLIEEMYEKEGKLYPLESVDEADRDMRVLISFLNHLVQHKGNVWRTLVKSVVGLSEETTSGITAMRKLHKESGLLFPIFSTNDVVSKIKFDNNYGARYSSIHGMCNGAQSFLIGGKEVLVIGYGNVGKGAVMGFSGAGARVKVAEADPICALQAVMDGYDVVLLEDVVETADIFVTTTGSIDIITLEHLKKMKNNAVVGNIGQGDREIQMARLASDPNVEITEVRYNVHLYKFKDTGKGVIILAQGRLYNLGCANGHPSFVMSLSFTTQILSLLELWKNKDSGKFGKEIYTLPKTLDESVARLHLPAMNAKLTKLTQKQADYMGVDVNGPYKHEHYHY</sequence>
<evidence type="ECO:0000313" key="8">
    <source>
        <dbReference type="Proteomes" id="UP000031512"/>
    </source>
</evidence>
<dbReference type="GeneID" id="15804994"/>
<evidence type="ECO:0000256" key="2">
    <source>
        <dbReference type="ARBA" id="ARBA00022563"/>
    </source>
</evidence>
<feature type="binding site" evidence="4">
    <location>
        <position position="142"/>
    </location>
    <ligand>
        <name>substrate</name>
    </ligand>
</feature>
<dbReference type="EC" id="3.3.1.1" evidence="7"/>
<accession>L1LB08</accession>
<dbReference type="OrthoDB" id="10007170at2759"/>
<dbReference type="PANTHER" id="PTHR23420:SF0">
    <property type="entry name" value="ADENOSYLHOMOCYSTEINASE"/>
    <property type="match status" value="1"/>
</dbReference>
<comment type="caution">
    <text evidence="7">The sequence shown here is derived from an EMBL/GenBank/DDBJ whole genome shotgun (WGS) entry which is preliminary data.</text>
</comment>
<feature type="binding site" evidence="5">
    <location>
        <position position="403"/>
    </location>
    <ligand>
        <name>NAD(+)</name>
        <dbReference type="ChEBI" id="CHEBI:57540"/>
    </ligand>
</feature>
<protein>
    <submittedName>
        <fullName evidence="7">Adenosylhomocysteinase, putative</fullName>
        <ecNumber evidence="7">3.3.1.1</ecNumber>
    </submittedName>
</protein>
<dbReference type="Pfam" id="PF00670">
    <property type="entry name" value="AdoHcyase_NAD"/>
    <property type="match status" value="1"/>
</dbReference>
<dbReference type="InterPro" id="IPR036291">
    <property type="entry name" value="NAD(P)-bd_dom_sf"/>
</dbReference>
<feature type="binding site" evidence="4">
    <location>
        <position position="240"/>
    </location>
    <ligand>
        <name>substrate</name>
    </ligand>
</feature>
<dbReference type="InterPro" id="IPR042172">
    <property type="entry name" value="Adenosylhomocyst_ase-like_sf"/>
</dbReference>
<dbReference type="STRING" id="1537102.L1LB08"/>
<evidence type="ECO:0000313" key="7">
    <source>
        <dbReference type="EMBL" id="EKX72454.1"/>
    </source>
</evidence>
<dbReference type="SMART" id="SM00996">
    <property type="entry name" value="AdoHcyase"/>
    <property type="match status" value="1"/>
</dbReference>
<evidence type="ECO:0000256" key="1">
    <source>
        <dbReference type="ARBA" id="ARBA00007122"/>
    </source>
</evidence>
<dbReference type="GO" id="GO:0005829">
    <property type="term" value="C:cytosol"/>
    <property type="evidence" value="ECO:0007669"/>
    <property type="project" value="TreeGrafter"/>
</dbReference>
<keyword evidence="2" id="KW-0554">One-carbon metabolism</keyword>
<dbReference type="SUPFAM" id="SSF51735">
    <property type="entry name" value="NAD(P)-binding Rossmann-fold domains"/>
    <property type="match status" value="1"/>
</dbReference>
<proteinExistence type="inferred from homology"/>
<dbReference type="PANTHER" id="PTHR23420">
    <property type="entry name" value="ADENOSYLHOMOCYSTEINASE"/>
    <property type="match status" value="1"/>
</dbReference>
<dbReference type="Pfam" id="PF05221">
    <property type="entry name" value="AdoHcyase"/>
    <property type="match status" value="1"/>
</dbReference>
<keyword evidence="7" id="KW-0378">Hydrolase</keyword>
<reference evidence="7 8" key="1">
    <citation type="journal article" date="2012" name="BMC Genomics">
        <title>Comparative genomic analysis and phylogenetic position of Theileria equi.</title>
        <authorList>
            <person name="Kappmeyer L.S."/>
            <person name="Thiagarajan M."/>
            <person name="Herndon D.R."/>
            <person name="Ramsay J.D."/>
            <person name="Caler E."/>
            <person name="Djikeng A."/>
            <person name="Gillespie J.J."/>
            <person name="Lau A.O."/>
            <person name="Roalson E.H."/>
            <person name="Silva J.C."/>
            <person name="Silva M.G."/>
            <person name="Suarez C.E."/>
            <person name="Ueti M.W."/>
            <person name="Nene V.M."/>
            <person name="Mealey R.H."/>
            <person name="Knowles D.P."/>
            <person name="Brayton K.A."/>
        </authorList>
    </citation>
    <scope>NUCLEOTIDE SEQUENCE [LARGE SCALE GENOMIC DNA]</scope>
    <source>
        <strain evidence="7 8">WA</strain>
    </source>
</reference>
<evidence type="ECO:0000259" key="6">
    <source>
        <dbReference type="SMART" id="SM00997"/>
    </source>
</evidence>
<dbReference type="AlphaFoldDB" id="L1LB08"/>
<dbReference type="Gene3D" id="3.40.50.720">
    <property type="entry name" value="NAD(P)-binding Rossmann-like Domain"/>
    <property type="match status" value="1"/>
</dbReference>
<organism evidence="7 8">
    <name type="scientific">Theileria equi strain WA</name>
    <dbReference type="NCBI Taxonomy" id="1537102"/>
    <lineage>
        <taxon>Eukaryota</taxon>
        <taxon>Sar</taxon>
        <taxon>Alveolata</taxon>
        <taxon>Apicomplexa</taxon>
        <taxon>Aconoidasida</taxon>
        <taxon>Piroplasmida</taxon>
        <taxon>Theileriidae</taxon>
        <taxon>Theileria</taxon>
    </lineage>
</organism>
<dbReference type="Proteomes" id="UP000031512">
    <property type="component" value="Unassembled WGS sequence"/>
</dbReference>
<feature type="binding site" evidence="5">
    <location>
        <begin position="277"/>
        <end position="282"/>
    </location>
    <ligand>
        <name>NAD(+)</name>
        <dbReference type="ChEBI" id="CHEBI:57540"/>
    </ligand>
</feature>
<keyword evidence="8" id="KW-1185">Reference proteome</keyword>
<evidence type="ECO:0000256" key="5">
    <source>
        <dbReference type="PIRSR" id="PIRSR001109-2"/>
    </source>
</evidence>
<dbReference type="VEuPathDB" id="PiroplasmaDB:BEWA_049210"/>